<comment type="similarity">
    <text evidence="2">Belongs to the BMP lipoprotein family.</text>
</comment>
<dbReference type="PANTHER" id="PTHR34296:SF2">
    <property type="entry name" value="ABC TRANSPORTER GUANOSINE-BINDING PROTEIN NUPN"/>
    <property type="match status" value="1"/>
</dbReference>
<dbReference type="InterPro" id="IPR028082">
    <property type="entry name" value="Peripla_BP_I"/>
</dbReference>
<dbReference type="RefSeq" id="WP_380077464.1">
    <property type="nucleotide sequence ID" value="NZ_JBHRZF010000115.1"/>
</dbReference>
<dbReference type="PANTHER" id="PTHR34296">
    <property type="entry name" value="TRANSCRIPTIONAL ACTIVATOR PROTEIN MED"/>
    <property type="match status" value="1"/>
</dbReference>
<accession>A0ABV8A5Q1</accession>
<dbReference type="Proteomes" id="UP001595748">
    <property type="component" value="Unassembled WGS sequence"/>
</dbReference>
<evidence type="ECO:0000259" key="8">
    <source>
        <dbReference type="Pfam" id="PF02608"/>
    </source>
</evidence>
<proteinExistence type="inferred from homology"/>
<organism evidence="9 10">
    <name type="scientific">Deinococcus antarcticus</name>
    <dbReference type="NCBI Taxonomy" id="1298767"/>
    <lineage>
        <taxon>Bacteria</taxon>
        <taxon>Thermotogati</taxon>
        <taxon>Deinococcota</taxon>
        <taxon>Deinococci</taxon>
        <taxon>Deinococcales</taxon>
        <taxon>Deinococcaceae</taxon>
        <taxon>Deinococcus</taxon>
    </lineage>
</organism>
<dbReference type="Pfam" id="PF02608">
    <property type="entry name" value="Bmp"/>
    <property type="match status" value="2"/>
</dbReference>
<protein>
    <submittedName>
        <fullName evidence="9">BMP family protein</fullName>
    </submittedName>
</protein>
<comment type="caution">
    <text evidence="9">The sequence shown here is derived from an EMBL/GenBank/DDBJ whole genome shotgun (WGS) entry which is preliminary data.</text>
</comment>
<keyword evidence="10" id="KW-1185">Reference proteome</keyword>
<dbReference type="Gene3D" id="3.40.50.2300">
    <property type="match status" value="4"/>
</dbReference>
<evidence type="ECO:0000313" key="10">
    <source>
        <dbReference type="Proteomes" id="UP001595748"/>
    </source>
</evidence>
<evidence type="ECO:0000256" key="4">
    <source>
        <dbReference type="ARBA" id="ARBA00022729"/>
    </source>
</evidence>
<dbReference type="InterPro" id="IPR003760">
    <property type="entry name" value="PnrA-like"/>
</dbReference>
<evidence type="ECO:0000256" key="6">
    <source>
        <dbReference type="ARBA" id="ARBA00023288"/>
    </source>
</evidence>
<dbReference type="InterPro" id="IPR050957">
    <property type="entry name" value="BMP_lipoprotein"/>
</dbReference>
<keyword evidence="3" id="KW-1003">Cell membrane</keyword>
<dbReference type="SUPFAM" id="SSF53822">
    <property type="entry name" value="Periplasmic binding protein-like I"/>
    <property type="match status" value="1"/>
</dbReference>
<keyword evidence="5" id="KW-0472">Membrane</keyword>
<evidence type="ECO:0000256" key="1">
    <source>
        <dbReference type="ARBA" id="ARBA00004193"/>
    </source>
</evidence>
<evidence type="ECO:0000256" key="3">
    <source>
        <dbReference type="ARBA" id="ARBA00022475"/>
    </source>
</evidence>
<feature type="signal peptide" evidence="7">
    <location>
        <begin position="1"/>
        <end position="20"/>
    </location>
</feature>
<sequence>MFMKKATLLIALSLVGQASAFRLGISYSFGLINDKGFNEAAYMGAERVRKEMKIDVSAVRPKPDTKEFKFADLARVGSDLIIGIGFQQAEAVEKAARQFPDHKFAIVDSIITGDNVTSVTFREHEGSYLAGVLAGLNTSTNVIGFIGGMDIPVIRRFKAGFEAGVKFANPKAKVVTAFVGTTPAAWSDTGRSREIAKSMRAKGADIIFSAAGGSVDGLLSDLRQVPCLKSSLLPAGVKFMQDQFRQVKKSADYQAKCAGNSRPRFFIGVDTNQNALGDFDRDSSTLNHGLTSVTKQVDSAVYILAKKATQGSPLKGELSLGLKEKGVGLSFDRYNAALVDARQRGQIDSISALISSGQRHVPEK</sequence>
<evidence type="ECO:0000256" key="2">
    <source>
        <dbReference type="ARBA" id="ARBA00008610"/>
    </source>
</evidence>
<evidence type="ECO:0000313" key="9">
    <source>
        <dbReference type="EMBL" id="MFC3860998.1"/>
    </source>
</evidence>
<keyword evidence="6" id="KW-0449">Lipoprotein</keyword>
<feature type="domain" description="ABC transporter substrate-binding protein PnrA-like" evidence="8">
    <location>
        <begin position="30"/>
        <end position="223"/>
    </location>
</feature>
<evidence type="ECO:0000256" key="7">
    <source>
        <dbReference type="SAM" id="SignalP"/>
    </source>
</evidence>
<dbReference type="CDD" id="cd06354">
    <property type="entry name" value="PBP1_PrnA-like"/>
    <property type="match status" value="1"/>
</dbReference>
<name>A0ABV8A5Q1_9DEIO</name>
<reference evidence="10" key="1">
    <citation type="journal article" date="2019" name="Int. J. Syst. Evol. Microbiol.">
        <title>The Global Catalogue of Microorganisms (GCM) 10K type strain sequencing project: providing services to taxonomists for standard genome sequencing and annotation.</title>
        <authorList>
            <consortium name="The Broad Institute Genomics Platform"/>
            <consortium name="The Broad Institute Genome Sequencing Center for Infectious Disease"/>
            <person name="Wu L."/>
            <person name="Ma J."/>
        </authorList>
    </citation>
    <scope>NUCLEOTIDE SEQUENCE [LARGE SCALE GENOMIC DNA]</scope>
    <source>
        <strain evidence="10">CCTCC AB 2013263</strain>
    </source>
</reference>
<comment type="subcellular location">
    <subcellularLocation>
        <location evidence="1">Cell membrane</location>
        <topology evidence="1">Lipid-anchor</topology>
    </subcellularLocation>
</comment>
<feature type="domain" description="ABC transporter substrate-binding protein PnrA-like" evidence="8">
    <location>
        <begin position="230"/>
        <end position="348"/>
    </location>
</feature>
<feature type="chain" id="PRO_5046163042" evidence="7">
    <location>
        <begin position="21"/>
        <end position="364"/>
    </location>
</feature>
<gene>
    <name evidence="9" type="ORF">ACFOPQ_09520</name>
</gene>
<dbReference type="EMBL" id="JBHRZF010000115">
    <property type="protein sequence ID" value="MFC3860998.1"/>
    <property type="molecule type" value="Genomic_DNA"/>
</dbReference>
<keyword evidence="4 7" id="KW-0732">Signal</keyword>
<evidence type="ECO:0000256" key="5">
    <source>
        <dbReference type="ARBA" id="ARBA00023136"/>
    </source>
</evidence>